<name>A0A433D126_9FUNG</name>
<keyword evidence="3" id="KW-1185">Reference proteome</keyword>
<reference evidence="2 3" key="1">
    <citation type="journal article" date="2018" name="New Phytol.">
        <title>Phylogenomics of Endogonaceae and evolution of mycorrhizas within Mucoromycota.</title>
        <authorList>
            <person name="Chang Y."/>
            <person name="Desiro A."/>
            <person name="Na H."/>
            <person name="Sandor L."/>
            <person name="Lipzen A."/>
            <person name="Clum A."/>
            <person name="Barry K."/>
            <person name="Grigoriev I.V."/>
            <person name="Martin F.M."/>
            <person name="Stajich J.E."/>
            <person name="Smith M.E."/>
            <person name="Bonito G."/>
            <person name="Spatafora J.W."/>
        </authorList>
    </citation>
    <scope>NUCLEOTIDE SEQUENCE [LARGE SCALE GENOMIC DNA]</scope>
    <source>
        <strain evidence="2 3">GMNB39</strain>
    </source>
</reference>
<protein>
    <submittedName>
        <fullName evidence="2">Uncharacterized protein</fullName>
    </submittedName>
</protein>
<accession>A0A433D126</accession>
<proteinExistence type="predicted"/>
<dbReference type="Proteomes" id="UP000268093">
    <property type="component" value="Unassembled WGS sequence"/>
</dbReference>
<evidence type="ECO:0000256" key="1">
    <source>
        <dbReference type="SAM" id="MobiDB-lite"/>
    </source>
</evidence>
<evidence type="ECO:0000313" key="3">
    <source>
        <dbReference type="Proteomes" id="UP000268093"/>
    </source>
</evidence>
<organism evidence="2 3">
    <name type="scientific">Jimgerdemannia flammicorona</name>
    <dbReference type="NCBI Taxonomy" id="994334"/>
    <lineage>
        <taxon>Eukaryota</taxon>
        <taxon>Fungi</taxon>
        <taxon>Fungi incertae sedis</taxon>
        <taxon>Mucoromycota</taxon>
        <taxon>Mucoromycotina</taxon>
        <taxon>Endogonomycetes</taxon>
        <taxon>Endogonales</taxon>
        <taxon>Endogonaceae</taxon>
        <taxon>Jimgerdemannia</taxon>
    </lineage>
</organism>
<comment type="caution">
    <text evidence="2">The sequence shown here is derived from an EMBL/GenBank/DDBJ whole genome shotgun (WGS) entry which is preliminary data.</text>
</comment>
<evidence type="ECO:0000313" key="2">
    <source>
        <dbReference type="EMBL" id="RUP44540.1"/>
    </source>
</evidence>
<feature type="region of interest" description="Disordered" evidence="1">
    <location>
        <begin position="129"/>
        <end position="151"/>
    </location>
</feature>
<gene>
    <name evidence="2" type="ORF">BC936DRAFT_149311</name>
</gene>
<sequence length="151" mass="16992">MDDRDADEAIRNRRRLCVRRIVQRSPFHCREYQRQNPLSQRPPPRSSPLLHATAPLHRDPAVPARPHGLLQHVPDGQHDHDDMRGVRARLRDAQGLHADIRHDGGAQPPPRVVCAVLLSRRPDRGCELQRAGACERAPAASGHRGEQRGRG</sequence>
<dbReference type="EMBL" id="RBNI01008757">
    <property type="protein sequence ID" value="RUP44540.1"/>
    <property type="molecule type" value="Genomic_DNA"/>
</dbReference>
<feature type="region of interest" description="Disordered" evidence="1">
    <location>
        <begin position="31"/>
        <end position="82"/>
    </location>
</feature>
<dbReference type="AlphaFoldDB" id="A0A433D126"/>